<dbReference type="PANTHER" id="PTHR43132:SF2">
    <property type="entry name" value="ARSENICAL RESISTANCE OPERON REPRESSOR ARSR-RELATED"/>
    <property type="match status" value="1"/>
</dbReference>
<name>A0A0F9PPA8_9ZZZZ</name>
<reference evidence="5" key="1">
    <citation type="journal article" date="2015" name="Nature">
        <title>Complex archaea that bridge the gap between prokaryotes and eukaryotes.</title>
        <authorList>
            <person name="Spang A."/>
            <person name="Saw J.H."/>
            <person name="Jorgensen S.L."/>
            <person name="Zaremba-Niedzwiedzka K."/>
            <person name="Martijn J."/>
            <person name="Lind A.E."/>
            <person name="van Eijk R."/>
            <person name="Schleper C."/>
            <person name="Guy L."/>
            <person name="Ettema T.J."/>
        </authorList>
    </citation>
    <scope>NUCLEOTIDE SEQUENCE</scope>
</reference>
<dbReference type="Gene3D" id="1.10.10.10">
    <property type="entry name" value="Winged helix-like DNA-binding domain superfamily/Winged helix DNA-binding domain"/>
    <property type="match status" value="1"/>
</dbReference>
<dbReference type="InterPro" id="IPR011991">
    <property type="entry name" value="ArsR-like_HTH"/>
</dbReference>
<dbReference type="PRINTS" id="PR00778">
    <property type="entry name" value="HTHARSR"/>
</dbReference>
<keyword evidence="3" id="KW-0804">Transcription</keyword>
<keyword evidence="1" id="KW-0805">Transcription regulation</keyword>
<dbReference type="AlphaFoldDB" id="A0A0F9PPA8"/>
<dbReference type="InterPro" id="IPR001845">
    <property type="entry name" value="HTH_ArsR_DNA-bd_dom"/>
</dbReference>
<evidence type="ECO:0000256" key="1">
    <source>
        <dbReference type="ARBA" id="ARBA00023015"/>
    </source>
</evidence>
<dbReference type="CDD" id="cd00090">
    <property type="entry name" value="HTH_ARSR"/>
    <property type="match status" value="1"/>
</dbReference>
<dbReference type="SMART" id="SM00418">
    <property type="entry name" value="HTH_ARSR"/>
    <property type="match status" value="1"/>
</dbReference>
<dbReference type="GO" id="GO:0003677">
    <property type="term" value="F:DNA binding"/>
    <property type="evidence" value="ECO:0007669"/>
    <property type="project" value="UniProtKB-KW"/>
</dbReference>
<evidence type="ECO:0000259" key="4">
    <source>
        <dbReference type="PROSITE" id="PS50987"/>
    </source>
</evidence>
<dbReference type="Pfam" id="PF12840">
    <property type="entry name" value="HTH_20"/>
    <property type="match status" value="1"/>
</dbReference>
<dbReference type="PROSITE" id="PS50987">
    <property type="entry name" value="HTH_ARSR_2"/>
    <property type="match status" value="1"/>
</dbReference>
<organism evidence="5">
    <name type="scientific">marine sediment metagenome</name>
    <dbReference type="NCBI Taxonomy" id="412755"/>
    <lineage>
        <taxon>unclassified sequences</taxon>
        <taxon>metagenomes</taxon>
        <taxon>ecological metagenomes</taxon>
    </lineage>
</organism>
<keyword evidence="2" id="KW-0238">DNA-binding</keyword>
<accession>A0A0F9PPA8</accession>
<dbReference type="InterPro" id="IPR036390">
    <property type="entry name" value="WH_DNA-bd_sf"/>
</dbReference>
<protein>
    <recommendedName>
        <fullName evidence="4">HTH arsR-type domain-containing protein</fullName>
    </recommendedName>
</protein>
<evidence type="ECO:0000313" key="5">
    <source>
        <dbReference type="EMBL" id="KKN26432.1"/>
    </source>
</evidence>
<sequence>MDENEAISIFSALAQDTRLAAFRLLVRHEPEGLPAGEVARLLNVPHNTMSAHLAVLARARLVVSRRQSRSIIYRANLGQVQETVRFLVRDCCGGRPEVCQPLLESLAECKSDPTN</sequence>
<evidence type="ECO:0000256" key="3">
    <source>
        <dbReference type="ARBA" id="ARBA00023163"/>
    </source>
</evidence>
<proteinExistence type="predicted"/>
<dbReference type="EMBL" id="LAZR01002719">
    <property type="protein sequence ID" value="KKN26432.1"/>
    <property type="molecule type" value="Genomic_DNA"/>
</dbReference>
<comment type="caution">
    <text evidence="5">The sequence shown here is derived from an EMBL/GenBank/DDBJ whole genome shotgun (WGS) entry which is preliminary data.</text>
</comment>
<gene>
    <name evidence="5" type="ORF">LCGC14_0874810</name>
</gene>
<dbReference type="NCBIfam" id="NF033788">
    <property type="entry name" value="HTH_metalloreg"/>
    <property type="match status" value="1"/>
</dbReference>
<dbReference type="InterPro" id="IPR051011">
    <property type="entry name" value="Metal_resp_trans_reg"/>
</dbReference>
<evidence type="ECO:0000256" key="2">
    <source>
        <dbReference type="ARBA" id="ARBA00023125"/>
    </source>
</evidence>
<dbReference type="SUPFAM" id="SSF46785">
    <property type="entry name" value="Winged helix' DNA-binding domain"/>
    <property type="match status" value="1"/>
</dbReference>
<dbReference type="PANTHER" id="PTHR43132">
    <property type="entry name" value="ARSENICAL RESISTANCE OPERON REPRESSOR ARSR-RELATED"/>
    <property type="match status" value="1"/>
</dbReference>
<feature type="domain" description="HTH arsR-type" evidence="4">
    <location>
        <begin position="1"/>
        <end position="95"/>
    </location>
</feature>
<dbReference type="InterPro" id="IPR036388">
    <property type="entry name" value="WH-like_DNA-bd_sf"/>
</dbReference>
<dbReference type="GO" id="GO:0003700">
    <property type="term" value="F:DNA-binding transcription factor activity"/>
    <property type="evidence" value="ECO:0007669"/>
    <property type="project" value="InterPro"/>
</dbReference>